<comment type="caution">
    <text evidence="2">The sequence shown here is derived from an EMBL/GenBank/DDBJ whole genome shotgun (WGS) entry which is preliminary data.</text>
</comment>
<organism evidence="2">
    <name type="scientific">bioreactor metagenome</name>
    <dbReference type="NCBI Taxonomy" id="1076179"/>
    <lineage>
        <taxon>unclassified sequences</taxon>
        <taxon>metagenomes</taxon>
        <taxon>ecological metagenomes</taxon>
    </lineage>
</organism>
<evidence type="ECO:0000313" key="2">
    <source>
        <dbReference type="EMBL" id="MPL70643.1"/>
    </source>
</evidence>
<name>A0A644TUK8_9ZZZZ</name>
<evidence type="ECO:0000256" key="1">
    <source>
        <dbReference type="SAM" id="MobiDB-lite"/>
    </source>
</evidence>
<feature type="region of interest" description="Disordered" evidence="1">
    <location>
        <begin position="176"/>
        <end position="196"/>
    </location>
</feature>
<dbReference type="EMBL" id="VSSQ01000054">
    <property type="protein sequence ID" value="MPL70643.1"/>
    <property type="molecule type" value="Genomic_DNA"/>
</dbReference>
<protein>
    <submittedName>
        <fullName evidence="2">Uncharacterized protein</fullName>
    </submittedName>
</protein>
<accession>A0A644TUK8</accession>
<sequence>MGGTLLHADAAGGAFVVVGDRDTVHHGNTLFGALLHADFAFDATGFASLDHVGLDHIAIGTEDYGTLLAPRHKGKEFLGAFLHAHAATGAVFVVHMGQAVVAHFQGVELAYRHAVAQALATPGTGLHAAGGKLGGPAGLYTDVVALGYRQILSSLTKQHRDQIFRRRVHAHNLGHRFRGGSAAGRTLGGRRPARGHGLGVAVTTRKAATAAVGPGEGRPHLVDLGITLDMELFLEKPQGYAQHEGENGGEQHGD</sequence>
<reference evidence="2" key="1">
    <citation type="submission" date="2019-08" db="EMBL/GenBank/DDBJ databases">
        <authorList>
            <person name="Kucharzyk K."/>
            <person name="Murdoch R.W."/>
            <person name="Higgins S."/>
            <person name="Loffler F."/>
        </authorList>
    </citation>
    <scope>NUCLEOTIDE SEQUENCE</scope>
</reference>
<proteinExistence type="predicted"/>
<gene>
    <name evidence="2" type="ORF">SDC9_16402</name>
</gene>
<dbReference type="AlphaFoldDB" id="A0A644TUK8"/>